<keyword evidence="6" id="KW-0547">Nucleotide-binding</keyword>
<protein>
    <recommendedName>
        <fullName evidence="4">Structural maintenance of chromosomes protein 5</fullName>
    </recommendedName>
</protein>
<evidence type="ECO:0000256" key="3">
    <source>
        <dbReference type="ARBA" id="ARBA00010171"/>
    </source>
</evidence>
<evidence type="ECO:0000256" key="7">
    <source>
        <dbReference type="ARBA" id="ARBA00022840"/>
    </source>
</evidence>
<dbReference type="GO" id="GO:0007059">
    <property type="term" value="P:chromosome segregation"/>
    <property type="evidence" value="ECO:0007669"/>
    <property type="project" value="UniProtKB-ARBA"/>
</dbReference>
<evidence type="ECO:0000256" key="6">
    <source>
        <dbReference type="ARBA" id="ARBA00022741"/>
    </source>
</evidence>
<evidence type="ECO:0000256" key="2">
    <source>
        <dbReference type="ARBA" id="ARBA00004286"/>
    </source>
</evidence>
<comment type="similarity">
    <text evidence="3">Belongs to the SMC family. SMC5 subfamily.</text>
</comment>
<dbReference type="GO" id="GO:0005524">
    <property type="term" value="F:ATP binding"/>
    <property type="evidence" value="ECO:0007669"/>
    <property type="project" value="UniProtKB-KW"/>
</dbReference>
<keyword evidence="13" id="KW-1185">Reference proteome</keyword>
<dbReference type="OrthoDB" id="10254973at2759"/>
<organism evidence="12 13">
    <name type="scientific">Lachancea nothofagi CBS 11611</name>
    <dbReference type="NCBI Taxonomy" id="1266666"/>
    <lineage>
        <taxon>Eukaryota</taxon>
        <taxon>Fungi</taxon>
        <taxon>Dikarya</taxon>
        <taxon>Ascomycota</taxon>
        <taxon>Saccharomycotina</taxon>
        <taxon>Saccharomycetes</taxon>
        <taxon>Saccharomycetales</taxon>
        <taxon>Saccharomycetaceae</taxon>
        <taxon>Lachancea</taxon>
    </lineage>
</organism>
<evidence type="ECO:0000256" key="10">
    <source>
        <dbReference type="SAM" id="Coils"/>
    </source>
</evidence>
<dbReference type="EMBL" id="LT598448">
    <property type="protein sequence ID" value="SCU90526.1"/>
    <property type="molecule type" value="Genomic_DNA"/>
</dbReference>
<sequence>MNGSNNNEHDTRRPKRLKIAAEDLTQFKAGSIVKLKLVNFVTYAMSEFCMSPSLNMIIGPNGSGKSTFVCGVCLGLAGKPEYIGRSKKVEDFIKSGESKSVIETTLKRDSNGTEADYVDENFTTKVTRVMHRNKKKSEYFLNDEPVEESVVKRLILSLNIQLDNLCQFLSQERVQEFARLKSDKLLIETVRSVDIKMVDIFEELKELQQEGIEETKELEQKESRMRELAVTREKLEASVRALETFQKKKLELTLHEKLLPYVKVKDHKLRIKEYKKLCEATKGQLRSLLSDKKPFKNTLDRIGSVTAEKQQVKDDLEENFKNTKEKFPKYLAKLEKYTNDIETIQHKVNYYEGRTEMIKKSIEATKQQLSSEKEKLASMNAPDESLLETITADRAVINESILELQSETRDLSTSADGIRHQIESRKRYLQKQLQSLNSNDRIDILHGKGRKFDEVRKAVLFIRSRPEMSGKVLEPPIMAVSAKRPEYAAYLGTCTDFSTAIALTMVDSQAYDSFNDEILRNFRVNLRELSPQQVTSPYPHSELQKMGFDAYLSDFLTGDSNVLKMLCQQHRLHTIPVSRQELSPRMFEFLRTPDRSGNLRFRRVIAGNYIYDFKRSAYGNRQIFSVDFKVRPCQFYQGYVLSDERRTEIDREIAHVKEQIRGNENEIGKIMESIQEKKSQIISKNEEDKSLRGRATHINNQRVIITKTKRVVQTLEEKLGSLKNESRLDAKTKIKECQRNIEHAMQGKVEHMREITRYIEKLQAVEKELNSATIAFIEALNSERSMNDVVGFFNEKEEQLRKEYEESKKNYASMKDTTEYQGWIAAIRQYSNVDKDQLAALAEQHQTSGNFNLHFVLGTIDRLNSELAVLNQDESVLEIMRQTEDELAILRNTVPQKKEALLELRSQMATKRSVLEPMLDSTIDKISKNFGRLFKNVGSAGAVQLDKHELYKEWKIEIMVKFRDSASLKKLDSHTQSGGEKAVSTVLYMIALQEFTSAPFRVVDEINQGMDSRNERIVHKAMVENACVENTSQYILITPKLLTQLYYHENVRIHCVMAGAWIPNPIVDHDKIQFGRTTRYVF</sequence>
<dbReference type="GO" id="GO:0003697">
    <property type="term" value="F:single-stranded DNA binding"/>
    <property type="evidence" value="ECO:0007669"/>
    <property type="project" value="TreeGrafter"/>
</dbReference>
<name>A0A1G4JJD6_9SACH</name>
<feature type="coiled-coil region" evidence="10">
    <location>
        <begin position="190"/>
        <end position="238"/>
    </location>
</feature>
<keyword evidence="8 10" id="KW-0175">Coiled coil</keyword>
<evidence type="ECO:0000313" key="13">
    <source>
        <dbReference type="Proteomes" id="UP000189911"/>
    </source>
</evidence>
<dbReference type="InterPro" id="IPR027417">
    <property type="entry name" value="P-loop_NTPase"/>
</dbReference>
<dbReference type="Pfam" id="PF02463">
    <property type="entry name" value="SMC_N"/>
    <property type="match status" value="1"/>
</dbReference>
<dbReference type="Proteomes" id="UP000189911">
    <property type="component" value="Chromosome D"/>
</dbReference>
<evidence type="ECO:0000256" key="5">
    <source>
        <dbReference type="ARBA" id="ARBA00022454"/>
    </source>
</evidence>
<feature type="domain" description="RecF/RecN/SMC N-terminal" evidence="11">
    <location>
        <begin position="32"/>
        <end position="1040"/>
    </location>
</feature>
<reference evidence="13" key="1">
    <citation type="submission" date="2016-03" db="EMBL/GenBank/DDBJ databases">
        <authorList>
            <person name="Devillers Hugo."/>
        </authorList>
    </citation>
    <scope>NUCLEOTIDE SEQUENCE [LARGE SCALE GENOMIC DNA]</scope>
</reference>
<dbReference type="Gene3D" id="1.20.5.110">
    <property type="match status" value="1"/>
</dbReference>
<dbReference type="Gene3D" id="3.40.50.300">
    <property type="entry name" value="P-loop containing nucleotide triphosphate hydrolases"/>
    <property type="match status" value="2"/>
</dbReference>
<dbReference type="GO" id="GO:0000724">
    <property type="term" value="P:double-strand break repair via homologous recombination"/>
    <property type="evidence" value="ECO:0007669"/>
    <property type="project" value="TreeGrafter"/>
</dbReference>
<evidence type="ECO:0000259" key="11">
    <source>
        <dbReference type="Pfam" id="PF02463"/>
    </source>
</evidence>
<dbReference type="PANTHER" id="PTHR45916:SF1">
    <property type="entry name" value="STRUCTURAL MAINTENANCE OF CHROMOSOMES PROTEIN 5"/>
    <property type="match status" value="1"/>
</dbReference>
<keyword evidence="5" id="KW-0158">Chromosome</keyword>
<dbReference type="GO" id="GO:0030915">
    <property type="term" value="C:Smc5-Smc6 complex"/>
    <property type="evidence" value="ECO:0007669"/>
    <property type="project" value="UniProtKB-ARBA"/>
</dbReference>
<evidence type="ECO:0000256" key="1">
    <source>
        <dbReference type="ARBA" id="ARBA00004123"/>
    </source>
</evidence>
<dbReference type="PANTHER" id="PTHR45916">
    <property type="entry name" value="STRUCTURAL MAINTENANCE OF CHROMOSOMES PROTEIN 5"/>
    <property type="match status" value="1"/>
</dbReference>
<evidence type="ECO:0000256" key="8">
    <source>
        <dbReference type="ARBA" id="ARBA00023054"/>
    </source>
</evidence>
<gene>
    <name evidence="12" type="ORF">LANO_0D09076G</name>
</gene>
<keyword evidence="9" id="KW-0539">Nucleus</keyword>
<comment type="subcellular location">
    <subcellularLocation>
        <location evidence="2">Chromosome</location>
    </subcellularLocation>
    <subcellularLocation>
        <location evidence="1">Nucleus</location>
    </subcellularLocation>
</comment>
<keyword evidence="7" id="KW-0067">ATP-binding</keyword>
<dbReference type="GO" id="GO:0005634">
    <property type="term" value="C:nucleus"/>
    <property type="evidence" value="ECO:0007669"/>
    <property type="project" value="UniProtKB-SubCell"/>
</dbReference>
<dbReference type="FunFam" id="3.40.50.300:FF:001301">
    <property type="entry name" value="Structural maintenance of chromosomes 5"/>
    <property type="match status" value="1"/>
</dbReference>
<evidence type="ECO:0000256" key="4">
    <source>
        <dbReference type="ARBA" id="ARBA00018687"/>
    </source>
</evidence>
<evidence type="ECO:0000313" key="12">
    <source>
        <dbReference type="EMBL" id="SCU90526.1"/>
    </source>
</evidence>
<proteinExistence type="inferred from homology"/>
<dbReference type="SUPFAM" id="SSF52540">
    <property type="entry name" value="P-loop containing nucleoside triphosphate hydrolases"/>
    <property type="match status" value="1"/>
</dbReference>
<feature type="coiled-coil region" evidence="10">
    <location>
        <begin position="705"/>
        <end position="817"/>
    </location>
</feature>
<dbReference type="CDD" id="cd22879">
    <property type="entry name" value="Smc5_CC_C"/>
    <property type="match status" value="1"/>
</dbReference>
<evidence type="ECO:0000256" key="9">
    <source>
        <dbReference type="ARBA" id="ARBA00023242"/>
    </source>
</evidence>
<accession>A0A1G4JJD6</accession>
<dbReference type="AlphaFoldDB" id="A0A1G4JJD6"/>
<dbReference type="InterPro" id="IPR003395">
    <property type="entry name" value="RecF/RecN/SMC_N"/>
</dbReference>